<dbReference type="PROSITE" id="PS50967">
    <property type="entry name" value="HRDC"/>
    <property type="match status" value="1"/>
</dbReference>
<dbReference type="SMART" id="SM00474">
    <property type="entry name" value="35EXOc"/>
    <property type="match status" value="1"/>
</dbReference>
<dbReference type="EC" id="3.1.13.5" evidence="6"/>
<sequence>MTESYSLLTEQAELERFCERAGSASFLALDTEFVRQRTYFAKLGLIQIAVDDQLVLVDPLAIADLRPLWQLLANPSIRVVIHAGGEDYEILGQAMGTVPNNVFDTQIAAAFLGMGDALGYAALVERFGGPVLDKSQSRTDWTARPLSEEQLRYAAADVTYLQQIYPQLAAQLDQQPQLRELVLAETHFQVAKRQQQTPSELLYLFFGNAWQCRGPQLVALQKLLKWRFERAQAQDIPLSFVAKDNSLLELARKLPQQRRHLHSISELSPVTIRYAGEAILELIAAAQHESSADLVELQRLTDMRGYKAAYKAIKQVLDAQAEALNIGVGLIGSRRQINDVIHWFWQIPPALRKRLPKPDLLSSWRGELLAATLTELLEN</sequence>
<dbReference type="SUPFAM" id="SSF53098">
    <property type="entry name" value="Ribonuclease H-like"/>
    <property type="match status" value="1"/>
</dbReference>
<feature type="domain" description="HRDC" evidence="7">
    <location>
        <begin position="213"/>
        <end position="293"/>
    </location>
</feature>
<keyword evidence="3 6" id="KW-0540">Nuclease</keyword>
<comment type="cofactor">
    <cofactor evidence="6">
        <name>a divalent metal cation</name>
        <dbReference type="ChEBI" id="CHEBI:60240"/>
    </cofactor>
</comment>
<comment type="subcellular location">
    <subcellularLocation>
        <location evidence="6">Cytoplasm</location>
    </subcellularLocation>
</comment>
<dbReference type="RefSeq" id="WP_126825741.1">
    <property type="nucleotide sequence ID" value="NZ_PIQG01000001.1"/>
</dbReference>
<evidence type="ECO:0000313" key="8">
    <source>
        <dbReference type="EMBL" id="RUO79574.1"/>
    </source>
</evidence>
<dbReference type="InterPro" id="IPR044876">
    <property type="entry name" value="HRDC_dom_sf"/>
</dbReference>
<dbReference type="InterPro" id="IPR012337">
    <property type="entry name" value="RNaseH-like_sf"/>
</dbReference>
<dbReference type="Pfam" id="PF00570">
    <property type="entry name" value="HRDC"/>
    <property type="match status" value="1"/>
</dbReference>
<keyword evidence="4 6" id="KW-0378">Hydrolase</keyword>
<dbReference type="Gene3D" id="3.30.420.10">
    <property type="entry name" value="Ribonuclease H-like superfamily/Ribonuclease H"/>
    <property type="match status" value="1"/>
</dbReference>
<dbReference type="GO" id="GO:0005737">
    <property type="term" value="C:cytoplasm"/>
    <property type="evidence" value="ECO:0007669"/>
    <property type="project" value="UniProtKB-SubCell"/>
</dbReference>
<dbReference type="InterPro" id="IPR002562">
    <property type="entry name" value="3'-5'_exonuclease_dom"/>
</dbReference>
<protein>
    <recommendedName>
        <fullName evidence="6">Ribonuclease D</fullName>
        <shortName evidence="6">RNase D</shortName>
        <ecNumber evidence="6">3.1.13.5</ecNumber>
    </recommendedName>
</protein>
<evidence type="ECO:0000259" key="7">
    <source>
        <dbReference type="PROSITE" id="PS50967"/>
    </source>
</evidence>
<evidence type="ECO:0000256" key="3">
    <source>
        <dbReference type="ARBA" id="ARBA00022722"/>
    </source>
</evidence>
<dbReference type="EMBL" id="PIQG01000001">
    <property type="protein sequence ID" value="RUO79574.1"/>
    <property type="molecule type" value="Genomic_DNA"/>
</dbReference>
<dbReference type="GO" id="GO:0003676">
    <property type="term" value="F:nucleic acid binding"/>
    <property type="evidence" value="ECO:0007669"/>
    <property type="project" value="InterPro"/>
</dbReference>
<keyword evidence="5 6" id="KW-0269">Exonuclease</keyword>
<dbReference type="InterPro" id="IPR036397">
    <property type="entry name" value="RNaseH_sf"/>
</dbReference>
<dbReference type="NCBIfam" id="TIGR01388">
    <property type="entry name" value="rnd"/>
    <property type="match status" value="1"/>
</dbReference>
<keyword evidence="2 6" id="KW-0819">tRNA processing</keyword>
<keyword evidence="9" id="KW-1185">Reference proteome</keyword>
<accession>A0A432ZNW0</accession>
<dbReference type="PANTHER" id="PTHR47649">
    <property type="entry name" value="RIBONUCLEASE D"/>
    <property type="match status" value="1"/>
</dbReference>
<name>A0A432ZNW0_9GAMM</name>
<dbReference type="InterPro" id="IPR010997">
    <property type="entry name" value="HRDC-like_sf"/>
</dbReference>
<dbReference type="InterPro" id="IPR006292">
    <property type="entry name" value="RNase_D"/>
</dbReference>
<dbReference type="AlphaFoldDB" id="A0A432ZNW0"/>
<dbReference type="PANTHER" id="PTHR47649:SF1">
    <property type="entry name" value="RIBONUCLEASE D"/>
    <property type="match status" value="1"/>
</dbReference>
<dbReference type="Pfam" id="PF21293">
    <property type="entry name" value="RNAseD_HRDC_C"/>
    <property type="match status" value="1"/>
</dbReference>
<dbReference type="SMART" id="SM00341">
    <property type="entry name" value="HRDC"/>
    <property type="match status" value="1"/>
</dbReference>
<organism evidence="8 9">
    <name type="scientific">Pseudidiomarina taiwanensis</name>
    <dbReference type="NCBI Taxonomy" id="337250"/>
    <lineage>
        <taxon>Bacteria</taxon>
        <taxon>Pseudomonadati</taxon>
        <taxon>Pseudomonadota</taxon>
        <taxon>Gammaproteobacteria</taxon>
        <taxon>Alteromonadales</taxon>
        <taxon>Idiomarinaceae</taxon>
        <taxon>Pseudidiomarina</taxon>
    </lineage>
</organism>
<comment type="function">
    <text evidence="6">Exonuclease involved in the 3' processing of various precursor tRNAs. Initiates hydrolysis at the 3'-terminus of an RNA molecule and releases 5'-mononucleotides.</text>
</comment>
<dbReference type="HAMAP" id="MF_01899">
    <property type="entry name" value="RNase_D"/>
    <property type="match status" value="1"/>
</dbReference>
<dbReference type="InterPro" id="IPR002121">
    <property type="entry name" value="HRDC_dom"/>
</dbReference>
<dbReference type="GO" id="GO:0008408">
    <property type="term" value="F:3'-5' exonuclease activity"/>
    <property type="evidence" value="ECO:0007669"/>
    <property type="project" value="InterPro"/>
</dbReference>
<dbReference type="InterPro" id="IPR048579">
    <property type="entry name" value="RNAseD_HRDC_C"/>
</dbReference>
<evidence type="ECO:0000313" key="9">
    <source>
        <dbReference type="Proteomes" id="UP000288279"/>
    </source>
</evidence>
<proteinExistence type="inferred from homology"/>
<dbReference type="Gene3D" id="1.10.150.80">
    <property type="entry name" value="HRDC domain"/>
    <property type="match status" value="2"/>
</dbReference>
<comment type="catalytic activity">
    <reaction evidence="6">
        <text>Exonucleolytic cleavage that removes extra residues from the 3'-terminus of tRNA to produce 5'-mononucleotides.</text>
        <dbReference type="EC" id="3.1.13.5"/>
    </reaction>
</comment>
<dbReference type="CDD" id="cd06142">
    <property type="entry name" value="RNaseD_exo"/>
    <property type="match status" value="1"/>
</dbReference>
<dbReference type="GO" id="GO:0000166">
    <property type="term" value="F:nucleotide binding"/>
    <property type="evidence" value="ECO:0007669"/>
    <property type="project" value="InterPro"/>
</dbReference>
<dbReference type="Proteomes" id="UP000288279">
    <property type="component" value="Unassembled WGS sequence"/>
</dbReference>
<reference evidence="8 9" key="1">
    <citation type="journal article" date="2011" name="Front. Microbiol.">
        <title>Genomic signatures of strain selection and enhancement in Bacillus atrophaeus var. globigii, a historical biowarfare simulant.</title>
        <authorList>
            <person name="Gibbons H.S."/>
            <person name="Broomall S.M."/>
            <person name="McNew L.A."/>
            <person name="Daligault H."/>
            <person name="Chapman C."/>
            <person name="Bruce D."/>
            <person name="Karavis M."/>
            <person name="Krepps M."/>
            <person name="McGregor P.A."/>
            <person name="Hong C."/>
            <person name="Park K.H."/>
            <person name="Akmal A."/>
            <person name="Feldman A."/>
            <person name="Lin J.S."/>
            <person name="Chang W.E."/>
            <person name="Higgs B.W."/>
            <person name="Demirev P."/>
            <person name="Lindquist J."/>
            <person name="Liem A."/>
            <person name="Fochler E."/>
            <person name="Read T.D."/>
            <person name="Tapia R."/>
            <person name="Johnson S."/>
            <person name="Bishop-Lilly K.A."/>
            <person name="Detter C."/>
            <person name="Han C."/>
            <person name="Sozhamannan S."/>
            <person name="Rosenzweig C.N."/>
            <person name="Skowronski E.W."/>
        </authorList>
    </citation>
    <scope>NUCLEOTIDE SEQUENCE [LARGE SCALE GENOMIC DNA]</scope>
    <source>
        <strain evidence="8 9">PIT1</strain>
    </source>
</reference>
<dbReference type="GO" id="GO:0033890">
    <property type="term" value="F:ribonuclease D activity"/>
    <property type="evidence" value="ECO:0007669"/>
    <property type="project" value="UniProtKB-UniRule"/>
</dbReference>
<dbReference type="Pfam" id="PF01612">
    <property type="entry name" value="DNA_pol_A_exo1"/>
    <property type="match status" value="1"/>
</dbReference>
<gene>
    <name evidence="6 8" type="primary">rnd</name>
    <name evidence="8" type="ORF">CWI83_03485</name>
</gene>
<evidence type="ECO:0000256" key="2">
    <source>
        <dbReference type="ARBA" id="ARBA00022694"/>
    </source>
</evidence>
<dbReference type="SUPFAM" id="SSF47819">
    <property type="entry name" value="HRDC-like"/>
    <property type="match status" value="2"/>
</dbReference>
<evidence type="ECO:0000256" key="6">
    <source>
        <dbReference type="HAMAP-Rule" id="MF_01899"/>
    </source>
</evidence>
<comment type="caution">
    <text evidence="8">The sequence shown here is derived from an EMBL/GenBank/DDBJ whole genome shotgun (WGS) entry which is preliminary data.</text>
</comment>
<evidence type="ECO:0000256" key="5">
    <source>
        <dbReference type="ARBA" id="ARBA00022839"/>
    </source>
</evidence>
<keyword evidence="1 6" id="KW-0963">Cytoplasm</keyword>
<evidence type="ECO:0000256" key="1">
    <source>
        <dbReference type="ARBA" id="ARBA00022490"/>
    </source>
</evidence>
<dbReference type="InterPro" id="IPR051086">
    <property type="entry name" value="RNase_D-like"/>
</dbReference>
<comment type="similarity">
    <text evidence="6">Belongs to the RNase D family.</text>
</comment>
<dbReference type="GO" id="GO:0042780">
    <property type="term" value="P:tRNA 3'-end processing"/>
    <property type="evidence" value="ECO:0007669"/>
    <property type="project" value="UniProtKB-UniRule"/>
</dbReference>
<dbReference type="OrthoDB" id="9800549at2"/>
<evidence type="ECO:0000256" key="4">
    <source>
        <dbReference type="ARBA" id="ARBA00022801"/>
    </source>
</evidence>